<organism evidence="1 2">
    <name type="scientific">Actinomycetospora aeridis</name>
    <dbReference type="NCBI Taxonomy" id="3129231"/>
    <lineage>
        <taxon>Bacteria</taxon>
        <taxon>Bacillati</taxon>
        <taxon>Actinomycetota</taxon>
        <taxon>Actinomycetes</taxon>
        <taxon>Pseudonocardiales</taxon>
        <taxon>Pseudonocardiaceae</taxon>
        <taxon>Actinomycetospora</taxon>
    </lineage>
</organism>
<comment type="caution">
    <text evidence="1">The sequence shown here is derived from an EMBL/GenBank/DDBJ whole genome shotgun (WGS) entry which is preliminary data.</text>
</comment>
<dbReference type="Proteomes" id="UP001370100">
    <property type="component" value="Unassembled WGS sequence"/>
</dbReference>
<keyword evidence="2" id="KW-1185">Reference proteome</keyword>
<sequence length="116" mass="12117">MTVPPAPDGPDDLVDVGLQALRDDAAIWQGARARLEAVRGPVAQTEITPAAFSMWAVDAGLDRAYADLRARMDAVIEQGTGAFGSIGDALTTAAETYGREDAANAAEFRELQGGGR</sequence>
<reference evidence="1 2" key="1">
    <citation type="submission" date="2024-03" db="EMBL/GenBank/DDBJ databases">
        <title>Actinomycetospora sp. OC33-EN06, a novel actinomycete isolated from wild orchid (Aerides multiflora).</title>
        <authorList>
            <person name="Suriyachadkun C."/>
        </authorList>
    </citation>
    <scope>NUCLEOTIDE SEQUENCE [LARGE SCALE GENOMIC DNA]</scope>
    <source>
        <strain evidence="1 2">OC33-EN06</strain>
    </source>
</reference>
<dbReference type="EMBL" id="JBBEGL010000004">
    <property type="protein sequence ID" value="MEJ2887900.1"/>
    <property type="molecule type" value="Genomic_DNA"/>
</dbReference>
<name>A0ABU8N677_9PSEU</name>
<protein>
    <recommendedName>
        <fullName evidence="3">Excreted virulence factor EspC (Type VII ESX diderm)</fullName>
    </recommendedName>
</protein>
<accession>A0ABU8N677</accession>
<evidence type="ECO:0008006" key="3">
    <source>
        <dbReference type="Google" id="ProtNLM"/>
    </source>
</evidence>
<evidence type="ECO:0000313" key="2">
    <source>
        <dbReference type="Proteomes" id="UP001370100"/>
    </source>
</evidence>
<evidence type="ECO:0000313" key="1">
    <source>
        <dbReference type="EMBL" id="MEJ2887900.1"/>
    </source>
</evidence>
<gene>
    <name evidence="1" type="ORF">WCD41_15680</name>
</gene>
<dbReference type="RefSeq" id="WP_337714390.1">
    <property type="nucleotide sequence ID" value="NZ_JBBEGL010000004.1"/>
</dbReference>
<proteinExistence type="predicted"/>